<dbReference type="InterPro" id="IPR050313">
    <property type="entry name" value="Carb_Metab_HTH_regulators"/>
</dbReference>
<keyword evidence="3" id="KW-0804">Transcription</keyword>
<accession>A0A3G9GGR1</accession>
<dbReference type="InterPro" id="IPR018356">
    <property type="entry name" value="Tscrpt_reg_HTH_DeoR_CS"/>
</dbReference>
<dbReference type="PANTHER" id="PTHR30363">
    <property type="entry name" value="HTH-TYPE TRANSCRIPTIONAL REGULATOR SRLR-RELATED"/>
    <property type="match status" value="1"/>
</dbReference>
<dbReference type="Gene3D" id="3.40.50.1360">
    <property type="match status" value="1"/>
</dbReference>
<dbReference type="GO" id="GO:0004190">
    <property type="term" value="F:aspartic-type endopeptidase activity"/>
    <property type="evidence" value="ECO:0007669"/>
    <property type="project" value="InterPro"/>
</dbReference>
<keyword evidence="6" id="KW-1185">Reference proteome</keyword>
<dbReference type="GO" id="GO:0003700">
    <property type="term" value="F:DNA-binding transcription factor activity"/>
    <property type="evidence" value="ECO:0007669"/>
    <property type="project" value="InterPro"/>
</dbReference>
<dbReference type="Proteomes" id="UP000198290">
    <property type="component" value="Chromosome"/>
</dbReference>
<dbReference type="GO" id="GO:0006508">
    <property type="term" value="P:proteolysis"/>
    <property type="evidence" value="ECO:0007669"/>
    <property type="project" value="InterPro"/>
</dbReference>
<dbReference type="KEGG" id="amah:DLM_3470"/>
<organism evidence="5 6">
    <name type="scientific">Aquitalea magnusonii</name>
    <dbReference type="NCBI Taxonomy" id="332411"/>
    <lineage>
        <taxon>Bacteria</taxon>
        <taxon>Pseudomonadati</taxon>
        <taxon>Pseudomonadota</taxon>
        <taxon>Betaproteobacteria</taxon>
        <taxon>Neisseriales</taxon>
        <taxon>Chromobacteriaceae</taxon>
        <taxon>Aquitalea</taxon>
    </lineage>
</organism>
<dbReference type="SMART" id="SM01134">
    <property type="entry name" value="DeoRC"/>
    <property type="match status" value="1"/>
</dbReference>
<dbReference type="SUPFAM" id="SSF100950">
    <property type="entry name" value="NagB/RpiA/CoA transferase-like"/>
    <property type="match status" value="1"/>
</dbReference>
<gene>
    <name evidence="5" type="ORF">DLM_3470</name>
</gene>
<sequence>MKITGPHKPQQRQEAILDLVREHKKISVERLSVLTASSRETIRRDLAVLANHGLLKKYHGGAMSTDEPVEHDFRQRRMQHAAEKQRIARLAASLFKAGDSLLIDTGTTTLALAQELARKQHLTIITNSLAIAQLIGRGDRSNKVFLIGGEYLADASESVGGLAITQIQQFNTTDVVLTVGAIDENGVMDFSLAEADIAKAMIAQARRLTVLVDASKFGATALFRVCGLENIHRLVVNHPPDDTLSHALQRANVELHIAD</sequence>
<dbReference type="Pfam" id="PF00455">
    <property type="entry name" value="DeoRC"/>
    <property type="match status" value="1"/>
</dbReference>
<evidence type="ECO:0000256" key="1">
    <source>
        <dbReference type="ARBA" id="ARBA00023015"/>
    </source>
</evidence>
<evidence type="ECO:0000313" key="6">
    <source>
        <dbReference type="Proteomes" id="UP000198290"/>
    </source>
</evidence>
<dbReference type="InterPro" id="IPR001969">
    <property type="entry name" value="Aspartic_peptidase_AS"/>
</dbReference>
<dbReference type="Gene3D" id="1.10.10.10">
    <property type="entry name" value="Winged helix-like DNA-binding domain superfamily/Winged helix DNA-binding domain"/>
    <property type="match status" value="1"/>
</dbReference>
<dbReference type="PRINTS" id="PR00037">
    <property type="entry name" value="HTHLACR"/>
</dbReference>
<dbReference type="PROSITE" id="PS00894">
    <property type="entry name" value="HTH_DEOR_1"/>
    <property type="match status" value="1"/>
</dbReference>
<evidence type="ECO:0000256" key="2">
    <source>
        <dbReference type="ARBA" id="ARBA00023125"/>
    </source>
</evidence>
<dbReference type="InterPro" id="IPR014036">
    <property type="entry name" value="DeoR-like_C"/>
</dbReference>
<reference evidence="5 6" key="2">
    <citation type="journal article" date="2017" name="Genome Announc.">
        <title>Draft genome sequence of Aquitalea magnusonii strain H3, a plant growth-promoting bacterium of duckweed Lemna minor.</title>
        <authorList>
            <person name="Ishizawa H."/>
            <person name="Kuroda M."/>
            <person name="Ike M."/>
        </authorList>
    </citation>
    <scope>NUCLEOTIDE SEQUENCE [LARGE SCALE GENOMIC DNA]</scope>
    <source>
        <strain evidence="5 6">H3</strain>
    </source>
</reference>
<dbReference type="PROSITE" id="PS51000">
    <property type="entry name" value="HTH_DEOR_2"/>
    <property type="match status" value="1"/>
</dbReference>
<reference evidence="6" key="3">
    <citation type="journal article" date="2017" name="Plant Physiol. Biochem.">
        <title>Differential oxidative and antioxidative response of duckweed Lemna minor toward plant growth promoting/inhibiting bacteria.</title>
        <authorList>
            <person name="Ishizawa H."/>
            <person name="Kuroda M."/>
            <person name="Morikawa M."/>
            <person name="Ike M."/>
        </authorList>
    </citation>
    <scope>NUCLEOTIDE SEQUENCE [LARGE SCALE GENOMIC DNA]</scope>
    <source>
        <strain evidence="6">H3</strain>
    </source>
</reference>
<dbReference type="SMART" id="SM00420">
    <property type="entry name" value="HTH_DEOR"/>
    <property type="match status" value="1"/>
</dbReference>
<dbReference type="SUPFAM" id="SSF46785">
    <property type="entry name" value="Winged helix' DNA-binding domain"/>
    <property type="match status" value="1"/>
</dbReference>
<proteinExistence type="predicted"/>
<dbReference type="InterPro" id="IPR037171">
    <property type="entry name" value="NagB/RpiA_transferase-like"/>
</dbReference>
<dbReference type="RefSeq" id="WP_089085179.1">
    <property type="nucleotide sequence ID" value="NZ_AP018823.1"/>
</dbReference>
<evidence type="ECO:0000259" key="4">
    <source>
        <dbReference type="PROSITE" id="PS51000"/>
    </source>
</evidence>
<dbReference type="InterPro" id="IPR001034">
    <property type="entry name" value="DeoR_HTH"/>
</dbReference>
<dbReference type="PANTHER" id="PTHR30363:SF44">
    <property type="entry name" value="AGA OPERON TRANSCRIPTIONAL REPRESSOR-RELATED"/>
    <property type="match status" value="1"/>
</dbReference>
<dbReference type="InterPro" id="IPR036388">
    <property type="entry name" value="WH-like_DNA-bd_sf"/>
</dbReference>
<keyword evidence="2" id="KW-0238">DNA-binding</keyword>
<protein>
    <submittedName>
        <fullName evidence="5">Transcriptional repressor of the fructose operon, DeoR family</fullName>
    </submittedName>
</protein>
<dbReference type="Pfam" id="PF08220">
    <property type="entry name" value="HTH_DeoR"/>
    <property type="match status" value="1"/>
</dbReference>
<evidence type="ECO:0000313" key="5">
    <source>
        <dbReference type="EMBL" id="BBF87058.1"/>
    </source>
</evidence>
<keyword evidence="1" id="KW-0805">Transcription regulation</keyword>
<dbReference type="AlphaFoldDB" id="A0A3G9GGR1"/>
<evidence type="ECO:0000256" key="3">
    <source>
        <dbReference type="ARBA" id="ARBA00023163"/>
    </source>
</evidence>
<feature type="domain" description="HTH deoR-type" evidence="4">
    <location>
        <begin position="9"/>
        <end position="64"/>
    </location>
</feature>
<reference evidence="6" key="1">
    <citation type="journal article" date="2017" name="Biotechnol. Biofuels">
        <title>Evaluation of environmental bacterial communities as a factor affecting the growth of duckweed Lemna minor.</title>
        <authorList>
            <person name="Ishizawa H."/>
            <person name="Kuroda M."/>
            <person name="Morikawa M."/>
            <person name="Ike M."/>
        </authorList>
    </citation>
    <scope>NUCLEOTIDE SEQUENCE [LARGE SCALE GENOMIC DNA]</scope>
    <source>
        <strain evidence="6">H3</strain>
    </source>
</reference>
<dbReference type="PROSITE" id="PS00141">
    <property type="entry name" value="ASP_PROTEASE"/>
    <property type="match status" value="1"/>
</dbReference>
<dbReference type="EMBL" id="AP018823">
    <property type="protein sequence ID" value="BBF87058.1"/>
    <property type="molecule type" value="Genomic_DNA"/>
</dbReference>
<dbReference type="GO" id="GO:0003677">
    <property type="term" value="F:DNA binding"/>
    <property type="evidence" value="ECO:0007669"/>
    <property type="project" value="UniProtKB-KW"/>
</dbReference>
<name>A0A3G9GGR1_9NEIS</name>
<dbReference type="InterPro" id="IPR036390">
    <property type="entry name" value="WH_DNA-bd_sf"/>
</dbReference>
<dbReference type="OrthoDB" id="9814815at2"/>